<protein>
    <submittedName>
        <fullName evidence="1">Uncharacterized protein</fullName>
    </submittedName>
</protein>
<dbReference type="EMBL" id="CM037153">
    <property type="protein sequence ID" value="KAH7858820.1"/>
    <property type="molecule type" value="Genomic_DNA"/>
</dbReference>
<reference evidence="1 2" key="1">
    <citation type="journal article" date="2021" name="Hortic Res">
        <title>High-quality reference genome and annotation aids understanding of berry development for evergreen blueberry (Vaccinium darrowii).</title>
        <authorList>
            <person name="Yu J."/>
            <person name="Hulse-Kemp A.M."/>
            <person name="Babiker E."/>
            <person name="Staton M."/>
        </authorList>
    </citation>
    <scope>NUCLEOTIDE SEQUENCE [LARGE SCALE GENOMIC DNA]</scope>
    <source>
        <strain evidence="2">cv. NJ 8807/NJ 8810</strain>
        <tissue evidence="1">Young leaf</tissue>
    </source>
</reference>
<gene>
    <name evidence="1" type="ORF">Vadar_028393</name>
</gene>
<organism evidence="1 2">
    <name type="scientific">Vaccinium darrowii</name>
    <dbReference type="NCBI Taxonomy" id="229202"/>
    <lineage>
        <taxon>Eukaryota</taxon>
        <taxon>Viridiplantae</taxon>
        <taxon>Streptophyta</taxon>
        <taxon>Embryophyta</taxon>
        <taxon>Tracheophyta</taxon>
        <taxon>Spermatophyta</taxon>
        <taxon>Magnoliopsida</taxon>
        <taxon>eudicotyledons</taxon>
        <taxon>Gunneridae</taxon>
        <taxon>Pentapetalae</taxon>
        <taxon>asterids</taxon>
        <taxon>Ericales</taxon>
        <taxon>Ericaceae</taxon>
        <taxon>Vaccinioideae</taxon>
        <taxon>Vaccinieae</taxon>
        <taxon>Vaccinium</taxon>
    </lineage>
</organism>
<keyword evidence="2" id="KW-1185">Reference proteome</keyword>
<sequence>MEGYQLQTPINENQQANRSTSKAISRHTKQTQNFSKKSLNSVFMSVSEDALLESPTNSIKFFPISEVYNQLSDSAESCIGSPDPLISPSSNADLAPLLPNVTAENKQKAGDIINHINSTELKNCAGIVSVEVEMVVHHLKQAQIRLMSSANSDLQTKKLLDTLIGLVIEEFTALPEEKDQFSELVSLKTRVVYTSFFLWILVVCLVLLFSFRVQSSFNEPPPT</sequence>
<dbReference type="Proteomes" id="UP000828048">
    <property type="component" value="Chromosome 3"/>
</dbReference>
<comment type="caution">
    <text evidence="1">The sequence shown here is derived from an EMBL/GenBank/DDBJ whole genome shotgun (WGS) entry which is preliminary data.</text>
</comment>
<proteinExistence type="predicted"/>
<name>A0ACB7Z0R5_9ERIC</name>
<accession>A0ACB7Z0R5</accession>
<evidence type="ECO:0000313" key="1">
    <source>
        <dbReference type="EMBL" id="KAH7858820.1"/>
    </source>
</evidence>
<evidence type="ECO:0000313" key="2">
    <source>
        <dbReference type="Proteomes" id="UP000828048"/>
    </source>
</evidence>